<feature type="region of interest" description="Disordered" evidence="1">
    <location>
        <begin position="1"/>
        <end position="27"/>
    </location>
</feature>
<name>A0A8H4LH43_9HYPO</name>
<feature type="region of interest" description="Disordered" evidence="1">
    <location>
        <begin position="183"/>
        <end position="215"/>
    </location>
</feature>
<feature type="compositionally biased region" description="Polar residues" evidence="1">
    <location>
        <begin position="239"/>
        <end position="264"/>
    </location>
</feature>
<feature type="compositionally biased region" description="Polar residues" evidence="1">
    <location>
        <begin position="197"/>
        <end position="213"/>
    </location>
</feature>
<dbReference type="AlphaFoldDB" id="A0A8H4LH43"/>
<feature type="compositionally biased region" description="Low complexity" evidence="1">
    <location>
        <begin position="493"/>
        <end position="506"/>
    </location>
</feature>
<organism evidence="2 3">
    <name type="scientific">Fusarium albosuccineum</name>
    <dbReference type="NCBI Taxonomy" id="1237068"/>
    <lineage>
        <taxon>Eukaryota</taxon>
        <taxon>Fungi</taxon>
        <taxon>Dikarya</taxon>
        <taxon>Ascomycota</taxon>
        <taxon>Pezizomycotina</taxon>
        <taxon>Sordariomycetes</taxon>
        <taxon>Hypocreomycetidae</taxon>
        <taxon>Hypocreales</taxon>
        <taxon>Nectriaceae</taxon>
        <taxon>Fusarium</taxon>
        <taxon>Fusarium decemcellulare species complex</taxon>
    </lineage>
</organism>
<feature type="compositionally biased region" description="Basic and acidic residues" evidence="1">
    <location>
        <begin position="621"/>
        <end position="633"/>
    </location>
</feature>
<reference evidence="2 3" key="1">
    <citation type="submission" date="2020-01" db="EMBL/GenBank/DDBJ databases">
        <title>Identification and distribution of gene clusters putatively required for synthesis of sphingolipid metabolism inhibitors in phylogenetically diverse species of the filamentous fungus Fusarium.</title>
        <authorList>
            <person name="Kim H.-S."/>
            <person name="Busman M."/>
            <person name="Brown D.W."/>
            <person name="Divon H."/>
            <person name="Uhlig S."/>
            <person name="Proctor R.H."/>
        </authorList>
    </citation>
    <scope>NUCLEOTIDE SEQUENCE [LARGE SCALE GENOMIC DNA]</scope>
    <source>
        <strain evidence="2 3">NRRL 20459</strain>
    </source>
</reference>
<feature type="compositionally biased region" description="Polar residues" evidence="1">
    <location>
        <begin position="742"/>
        <end position="752"/>
    </location>
</feature>
<feature type="region of interest" description="Disordered" evidence="1">
    <location>
        <begin position="356"/>
        <end position="377"/>
    </location>
</feature>
<evidence type="ECO:0000256" key="1">
    <source>
        <dbReference type="SAM" id="MobiDB-lite"/>
    </source>
</evidence>
<feature type="compositionally biased region" description="Polar residues" evidence="1">
    <location>
        <begin position="665"/>
        <end position="683"/>
    </location>
</feature>
<dbReference type="OrthoDB" id="5341904at2759"/>
<feature type="compositionally biased region" description="Low complexity" evidence="1">
    <location>
        <begin position="910"/>
        <end position="925"/>
    </location>
</feature>
<feature type="compositionally biased region" description="Low complexity" evidence="1">
    <location>
        <begin position="532"/>
        <end position="549"/>
    </location>
</feature>
<evidence type="ECO:0000313" key="3">
    <source>
        <dbReference type="Proteomes" id="UP000554235"/>
    </source>
</evidence>
<feature type="compositionally biased region" description="Polar residues" evidence="1">
    <location>
        <begin position="801"/>
        <end position="817"/>
    </location>
</feature>
<dbReference type="EMBL" id="JAADYS010000677">
    <property type="protein sequence ID" value="KAF4467967.1"/>
    <property type="molecule type" value="Genomic_DNA"/>
</dbReference>
<comment type="caution">
    <text evidence="2">The sequence shown here is derived from an EMBL/GenBank/DDBJ whole genome shotgun (WGS) entry which is preliminary data.</text>
</comment>
<accession>A0A8H4LH43</accession>
<feature type="region of interest" description="Disordered" evidence="1">
    <location>
        <begin position="227"/>
        <end position="265"/>
    </location>
</feature>
<feature type="compositionally biased region" description="Polar residues" evidence="1">
    <location>
        <begin position="356"/>
        <end position="373"/>
    </location>
</feature>
<dbReference type="Proteomes" id="UP000554235">
    <property type="component" value="Unassembled WGS sequence"/>
</dbReference>
<evidence type="ECO:0000313" key="2">
    <source>
        <dbReference type="EMBL" id="KAF4467967.1"/>
    </source>
</evidence>
<feature type="compositionally biased region" description="Polar residues" evidence="1">
    <location>
        <begin position="437"/>
        <end position="470"/>
    </location>
</feature>
<feature type="compositionally biased region" description="Polar residues" evidence="1">
    <location>
        <begin position="852"/>
        <end position="867"/>
    </location>
</feature>
<sequence>MGNIQSAEAPRRHRKLSKPPVSNHLSAAGLPYTATAVTPHHEHFSNSYLVGSLPPAPKKASSTRVASAGLGIAVPVNDHPSPLPSPTCRDARRDSTHLNGVLRSQSVQSEQSPRLPSFANSSRASSMVQDGGPRSLTRSESLPIPGHRGSVSYDARVFEAQQLLNAMQKLPSEPAAITNKFENHSESSQDVTDDTKNGNQSAGTSISRTNSDVSLYMPMRRRSVIRTPGVATRAHHSNHPISAKSSFRNSHPPSPSHTRNNSIESDMVRRMSMPSITPSLQSPKRVTTPTEADYKQLGGIKFGSLRITNGAPMATPVPEDEVKVEGILNSVLPATREGYFDDQANPSISASQGLNQAQTKDPMATGQQVTTAPYSVAERSGDAFKSRTYANDMSGSGNADSFPVAEALNVRDDPNAKPVPKNIQLELENKILKGLTRSNSGFIPSPSSESTRQTATKVDSGYSSNVSLRSLRSAVTDRSTMASDKLDSDLTGTYSPSDSTSTRTSSLAPSQRHGRLPIHLEVPSSTMDDDASTCPTSPTSPSTPSFSFTRGGRGRFSSFKSTKSCETRPSQPAQKPTPIPIIVTNGLAEEQLPSPPSSASGRGGAKLYRFLSSSRTKSLPKVREVRTTAREVPDSPSDLEGSRSRVTTGTKFTQRPGLRGEPSKDTLNTIMSVGSQDVNNAGGRQQDDMPSGAKQVALRKVSRRQSWRQSISQMFGPRNPTAAPIKTNEDEATQKRPAGTTERGTTPANATRNPRAVGSSIPRQSPRQTSTNSSASPTKKNFTKAEPRDRRDKPELAHLRTNVSASNLSETRRSPLSPSDGDLNSALRARTSPPVSMQTRTTKSSRTKSQGHSRSMTPSYPINSSRPVASRRLSLPQDLGRSTLQSRHSAQALHGYSEQRSPSRATASRPAVSPQQAYPVQQPQVLSYSSTGLQQPVPAASQTRQRRRASAPPQGLQSSGVPRSRSTTTLLQQQQQRQYMQQQQQQQQSLQSWTPVEAYSLNQQLQQNYMLQNQGVVYGMPNMMQQYPDIYVTGPGPGYTVHRRASSQGTVYGHSPPFRVLHSYNSPAYRGVPIWG</sequence>
<feature type="compositionally biased region" description="Basic and acidic residues" evidence="1">
    <location>
        <begin position="783"/>
        <end position="798"/>
    </location>
</feature>
<proteinExistence type="predicted"/>
<feature type="region of interest" description="Disordered" evidence="1">
    <location>
        <begin position="73"/>
        <end position="147"/>
    </location>
</feature>
<feature type="compositionally biased region" description="Polar residues" evidence="1">
    <location>
        <begin position="558"/>
        <end position="574"/>
    </location>
</feature>
<feature type="compositionally biased region" description="Polar residues" evidence="1">
    <location>
        <begin position="880"/>
        <end position="889"/>
    </location>
</feature>
<keyword evidence="3" id="KW-1185">Reference proteome</keyword>
<feature type="region of interest" description="Disordered" evidence="1">
    <location>
        <begin position="437"/>
        <end position="579"/>
    </location>
</feature>
<feature type="compositionally biased region" description="Polar residues" evidence="1">
    <location>
        <begin position="102"/>
        <end position="128"/>
    </location>
</feature>
<feature type="compositionally biased region" description="Polar residues" evidence="1">
    <location>
        <begin position="644"/>
        <end position="653"/>
    </location>
</feature>
<feature type="region of interest" description="Disordered" evidence="1">
    <location>
        <begin position="611"/>
        <end position="969"/>
    </location>
</feature>
<protein>
    <submittedName>
        <fullName evidence="2">SNF5-component of SWI SNF transcription activator complex</fullName>
    </submittedName>
</protein>
<feature type="compositionally biased region" description="Polar residues" evidence="1">
    <location>
        <begin position="761"/>
        <end position="780"/>
    </location>
</feature>
<gene>
    <name evidence="2" type="ORF">FALBO_5156</name>
</gene>